<evidence type="ECO:0000313" key="2">
    <source>
        <dbReference type="Proteomes" id="UP000317365"/>
    </source>
</evidence>
<dbReference type="RefSeq" id="WP_142812487.1">
    <property type="nucleotide sequence ID" value="NZ_CP036282.1"/>
</dbReference>
<organism evidence="1 2">
    <name type="scientific">Rhodoferax aquaticus</name>
    <dbReference type="NCBI Taxonomy" id="2527691"/>
    <lineage>
        <taxon>Bacteria</taxon>
        <taxon>Pseudomonadati</taxon>
        <taxon>Pseudomonadota</taxon>
        <taxon>Betaproteobacteria</taxon>
        <taxon>Burkholderiales</taxon>
        <taxon>Comamonadaceae</taxon>
        <taxon>Rhodoferax</taxon>
    </lineage>
</organism>
<protein>
    <submittedName>
        <fullName evidence="1">Uncharacterized protein</fullName>
    </submittedName>
</protein>
<accession>A0A515ERP8</accession>
<name>A0A515ERP8_9BURK</name>
<reference evidence="2" key="1">
    <citation type="submission" date="2019-02" db="EMBL/GenBank/DDBJ databases">
        <title>Complete genome sequence of Rhodoferax sp. Gr-4.</title>
        <authorList>
            <person name="Jin L."/>
        </authorList>
    </citation>
    <scope>NUCLEOTIDE SEQUENCE [LARGE SCALE GENOMIC DNA]</scope>
    <source>
        <strain evidence="2">Gr-4</strain>
    </source>
</reference>
<dbReference type="KEGG" id="rhg:EXZ61_14760"/>
<reference evidence="2" key="2">
    <citation type="journal article" date="2020" name="Int. J. Syst. Evol. Microbiol.">
        <title>Genomic insights into a novel species Rhodoferax aquaticus sp. nov., isolated from freshwater.</title>
        <authorList>
            <person name="Li T."/>
            <person name="Zhuo Y."/>
            <person name="Jin C.Z."/>
            <person name="Wu X."/>
            <person name="Ko S.R."/>
            <person name="Jin F.J."/>
            <person name="Ahn C.Y."/>
            <person name="Oh H.M."/>
            <person name="Lee H.G."/>
            <person name="Jin L."/>
        </authorList>
    </citation>
    <scope>NUCLEOTIDE SEQUENCE [LARGE SCALE GENOMIC DNA]</scope>
    <source>
        <strain evidence="2">Gr-4</strain>
    </source>
</reference>
<keyword evidence="2" id="KW-1185">Reference proteome</keyword>
<gene>
    <name evidence="1" type="ORF">EXZ61_14760</name>
</gene>
<proteinExistence type="predicted"/>
<dbReference type="EMBL" id="CP036282">
    <property type="protein sequence ID" value="QDL55329.1"/>
    <property type="molecule type" value="Genomic_DNA"/>
</dbReference>
<dbReference type="AlphaFoldDB" id="A0A515ERP8"/>
<dbReference type="Proteomes" id="UP000317365">
    <property type="component" value="Chromosome"/>
</dbReference>
<evidence type="ECO:0000313" key="1">
    <source>
        <dbReference type="EMBL" id="QDL55329.1"/>
    </source>
</evidence>
<sequence length="70" mass="8079">MNKTRDINTDILDYLGVDWSAKDIKGVTLRMRGGALPTLTIHRYLHDKMPVADKIERYELRLIAAELKKP</sequence>